<feature type="binding site" evidence="9">
    <location>
        <position position="126"/>
    </location>
    <ligand>
        <name>5-phospho-alpha-D-ribose 1-diphosphate</name>
        <dbReference type="ChEBI" id="CHEBI:58017"/>
    </ligand>
</feature>
<feature type="binding site" evidence="9">
    <location>
        <position position="94"/>
    </location>
    <ligand>
        <name>5-phospho-alpha-D-ribose 1-diphosphate</name>
        <dbReference type="ChEBI" id="CHEBI:58017"/>
    </ligand>
</feature>
<comment type="subunit">
    <text evidence="9">Homodimer.</text>
</comment>
<evidence type="ECO:0000256" key="3">
    <source>
        <dbReference type="ARBA" id="ARBA00022676"/>
    </source>
</evidence>
<dbReference type="Gene3D" id="3.40.1030.10">
    <property type="entry name" value="Nucleoside phosphorylase/phosphoribosyltransferase catalytic domain"/>
    <property type="match status" value="1"/>
</dbReference>
<dbReference type="InterPro" id="IPR036320">
    <property type="entry name" value="Glycosyl_Trfase_fam3_N_dom_sf"/>
</dbReference>
<dbReference type="InterPro" id="IPR035902">
    <property type="entry name" value="Nuc_phospho_transferase"/>
</dbReference>
<comment type="caution">
    <text evidence="12">The sequence shown here is derived from an EMBL/GenBank/DDBJ whole genome shotgun (WGS) entry which is preliminary data.</text>
</comment>
<dbReference type="NCBIfam" id="TIGR01245">
    <property type="entry name" value="trpD"/>
    <property type="match status" value="1"/>
</dbReference>
<dbReference type="UniPathway" id="UPA00035">
    <property type="reaction ID" value="UER00041"/>
</dbReference>
<comment type="cofactor">
    <cofactor evidence="9">
        <name>Mg(2+)</name>
        <dbReference type="ChEBI" id="CHEBI:18420"/>
    </cofactor>
    <text evidence="9">Binds 2 magnesium ions per monomer.</text>
</comment>
<feature type="binding site" evidence="9">
    <location>
        <position position="98"/>
    </location>
    <ligand>
        <name>Mg(2+)</name>
        <dbReference type="ChEBI" id="CHEBI:18420"/>
        <label>1</label>
    </ligand>
</feature>
<organism evidence="12 13">
    <name type="scientific">Microbispora catharanthi</name>
    <dbReference type="NCBI Taxonomy" id="1712871"/>
    <lineage>
        <taxon>Bacteria</taxon>
        <taxon>Bacillati</taxon>
        <taxon>Actinomycetota</taxon>
        <taxon>Actinomycetes</taxon>
        <taxon>Streptosporangiales</taxon>
        <taxon>Streptosporangiaceae</taxon>
        <taxon>Microbispora</taxon>
    </lineage>
</organism>
<evidence type="ECO:0000313" key="12">
    <source>
        <dbReference type="EMBL" id="KAB8186167.1"/>
    </source>
</evidence>
<dbReference type="InterPro" id="IPR005940">
    <property type="entry name" value="Anthranilate_Pribosyl_Tfrase"/>
</dbReference>
<comment type="similarity">
    <text evidence="9">Belongs to the anthranilate phosphoribosyltransferase family.</text>
</comment>
<feature type="binding site" evidence="9">
    <location>
        <position position="230"/>
    </location>
    <ligand>
        <name>Mg(2+)</name>
        <dbReference type="ChEBI" id="CHEBI:18420"/>
        <label>2</label>
    </ligand>
</feature>
<feature type="binding site" evidence="9">
    <location>
        <begin position="114"/>
        <end position="122"/>
    </location>
    <ligand>
        <name>5-phospho-alpha-D-ribose 1-diphosphate</name>
        <dbReference type="ChEBI" id="CHEBI:58017"/>
    </ligand>
</feature>
<keyword evidence="9" id="KW-0460">Magnesium</keyword>
<sequence length="350" mass="35766">MTEPSRSWPRLLATLLRGHDLDADDTRWAMRQVMDDAADPAQLAGFLVALRAKGESTAELRGMLDALMERVVPLPVDGAEVVDIVGTGGDGAHTVNVSTMAAIVVAAAGAPVVKHGGRSASSKAGAADVLEALGLPLDLTPDDIARCVRDVGIGFTFAPRFHQGLRYAGPVRKALGVPTAVNYLAPLTNPASPRAALVGCSNAALAPVLANVLAERGASALVVCGQDGLDEITTAAPTSVWITESGGVRQETLDAADFGLARSARDALRGGDATYNASVVHRVLAGEAGAARDAVLANAAGALAAHRGFGGGLRDAFATCLEDARRAVDSGAAATTLERWLKLASSLAGR</sequence>
<dbReference type="RefSeq" id="WP_139574111.1">
    <property type="nucleotide sequence ID" value="NZ_VDMA02000004.1"/>
</dbReference>
<evidence type="ECO:0000256" key="2">
    <source>
        <dbReference type="ARBA" id="ARBA00022605"/>
    </source>
</evidence>
<dbReference type="GO" id="GO:0000162">
    <property type="term" value="P:L-tryptophan biosynthetic process"/>
    <property type="evidence" value="ECO:0007669"/>
    <property type="project" value="UniProtKB-UniRule"/>
</dbReference>
<dbReference type="GO" id="GO:0004048">
    <property type="term" value="F:anthranilate phosphoribosyltransferase activity"/>
    <property type="evidence" value="ECO:0007669"/>
    <property type="project" value="UniProtKB-UniRule"/>
</dbReference>
<keyword evidence="4 9" id="KW-0808">Transferase</keyword>
<comment type="function">
    <text evidence="9">Catalyzes the transfer of the phosphoribosyl group of 5-phosphorylribose-1-pyrophosphate (PRPP) to anthranilate to yield N-(5'-phosphoribosyl)-anthranilate (PRA).</text>
</comment>
<comment type="similarity">
    <text evidence="8">In the C-terminal section; belongs to the anthranilate phosphoribosyltransferase family.</text>
</comment>
<gene>
    <name evidence="9 12" type="primary">trpD</name>
    <name evidence="12" type="ORF">FH610_008660</name>
</gene>
<dbReference type="SUPFAM" id="SSF52418">
    <property type="entry name" value="Nucleoside phosphorylase/phosphoribosyltransferase catalytic domain"/>
    <property type="match status" value="1"/>
</dbReference>
<name>A0A5N6C097_9ACTN</name>
<feature type="domain" description="Glycosyl transferase family 3 N-terminal" evidence="11">
    <location>
        <begin position="10"/>
        <end position="70"/>
    </location>
</feature>
<evidence type="ECO:0000259" key="11">
    <source>
        <dbReference type="Pfam" id="PF02885"/>
    </source>
</evidence>
<feature type="domain" description="Glycosyl transferase family 3" evidence="10">
    <location>
        <begin position="80"/>
        <end position="333"/>
    </location>
</feature>
<dbReference type="GO" id="GO:0005829">
    <property type="term" value="C:cytosol"/>
    <property type="evidence" value="ECO:0007669"/>
    <property type="project" value="TreeGrafter"/>
</dbReference>
<keyword evidence="2 9" id="KW-0028">Amino-acid biosynthesis</keyword>
<evidence type="ECO:0000256" key="9">
    <source>
        <dbReference type="HAMAP-Rule" id="MF_00211"/>
    </source>
</evidence>
<dbReference type="PANTHER" id="PTHR43285:SF2">
    <property type="entry name" value="ANTHRANILATE PHOSPHORIBOSYLTRANSFERASE"/>
    <property type="match status" value="1"/>
</dbReference>
<proteinExistence type="inferred from homology"/>
<dbReference type="Pfam" id="PF00591">
    <property type="entry name" value="Glycos_transf_3"/>
    <property type="match status" value="1"/>
</dbReference>
<dbReference type="EC" id="2.4.2.18" evidence="9"/>
<evidence type="ECO:0000256" key="8">
    <source>
        <dbReference type="ARBA" id="ARBA00061188"/>
    </source>
</evidence>
<evidence type="ECO:0000256" key="6">
    <source>
        <dbReference type="ARBA" id="ARBA00023141"/>
    </source>
</evidence>
<dbReference type="FunFam" id="3.40.1030.10:FF:000002">
    <property type="entry name" value="Anthranilate phosphoribosyltransferase"/>
    <property type="match status" value="1"/>
</dbReference>
<feature type="binding site" evidence="9">
    <location>
        <position position="172"/>
    </location>
    <ligand>
        <name>anthranilate</name>
        <dbReference type="ChEBI" id="CHEBI:16567"/>
        <label>2</label>
    </ligand>
</feature>
<comment type="catalytic activity">
    <reaction evidence="7 9">
        <text>N-(5-phospho-beta-D-ribosyl)anthranilate + diphosphate = 5-phospho-alpha-D-ribose 1-diphosphate + anthranilate</text>
        <dbReference type="Rhea" id="RHEA:11768"/>
        <dbReference type="ChEBI" id="CHEBI:16567"/>
        <dbReference type="ChEBI" id="CHEBI:18277"/>
        <dbReference type="ChEBI" id="CHEBI:33019"/>
        <dbReference type="ChEBI" id="CHEBI:58017"/>
        <dbReference type="EC" id="2.4.2.18"/>
    </reaction>
</comment>
<evidence type="ECO:0000256" key="4">
    <source>
        <dbReference type="ARBA" id="ARBA00022679"/>
    </source>
</evidence>
<keyword evidence="13" id="KW-1185">Reference proteome</keyword>
<evidence type="ECO:0000256" key="1">
    <source>
        <dbReference type="ARBA" id="ARBA00004907"/>
    </source>
</evidence>
<feature type="binding site" evidence="9">
    <location>
        <begin position="89"/>
        <end position="90"/>
    </location>
    <ligand>
        <name>5-phospho-alpha-D-ribose 1-diphosphate</name>
        <dbReference type="ChEBI" id="CHEBI:58017"/>
    </ligand>
</feature>
<feature type="binding site" evidence="9">
    <location>
        <position position="86"/>
    </location>
    <ligand>
        <name>anthranilate</name>
        <dbReference type="ChEBI" id="CHEBI:16567"/>
        <label>1</label>
    </ligand>
</feature>
<keyword evidence="5 9" id="KW-0822">Tryptophan biosynthesis</keyword>
<keyword evidence="3 9" id="KW-0328">Glycosyltransferase</keyword>
<dbReference type="AlphaFoldDB" id="A0A5N6C097"/>
<keyword evidence="6 9" id="KW-0057">Aromatic amino acid biosynthesis</keyword>
<comment type="caution">
    <text evidence="9">Lacks conserved residue(s) required for the propagation of feature annotation.</text>
</comment>
<dbReference type="GO" id="GO:0000287">
    <property type="term" value="F:magnesium ion binding"/>
    <property type="evidence" value="ECO:0007669"/>
    <property type="project" value="UniProtKB-UniRule"/>
</dbReference>
<evidence type="ECO:0000259" key="10">
    <source>
        <dbReference type="Pfam" id="PF00591"/>
    </source>
</evidence>
<evidence type="ECO:0000256" key="7">
    <source>
        <dbReference type="ARBA" id="ARBA00052328"/>
    </source>
</evidence>
<dbReference type="SUPFAM" id="SSF47648">
    <property type="entry name" value="Nucleoside phosphorylase/phosphoribosyltransferase N-terminal domain"/>
    <property type="match status" value="1"/>
</dbReference>
<feature type="binding site" evidence="9">
    <location>
        <begin position="96"/>
        <end position="99"/>
    </location>
    <ligand>
        <name>5-phospho-alpha-D-ribose 1-diphosphate</name>
        <dbReference type="ChEBI" id="CHEBI:58017"/>
    </ligand>
</feature>
<comment type="pathway">
    <text evidence="1 9">Amino-acid biosynthesis; L-tryptophan biosynthesis; L-tryptophan from chorismate: step 2/5.</text>
</comment>
<evidence type="ECO:0000313" key="13">
    <source>
        <dbReference type="Proteomes" id="UP000313066"/>
    </source>
</evidence>
<accession>A0A5N6C097</accession>
<dbReference type="Proteomes" id="UP000313066">
    <property type="component" value="Unassembled WGS sequence"/>
</dbReference>
<dbReference type="InterPro" id="IPR000312">
    <property type="entry name" value="Glycosyl_Trfase_fam3"/>
</dbReference>
<evidence type="ECO:0000256" key="5">
    <source>
        <dbReference type="ARBA" id="ARBA00022822"/>
    </source>
</evidence>
<dbReference type="InterPro" id="IPR017459">
    <property type="entry name" value="Glycosyl_Trfase_fam3_N_dom"/>
</dbReference>
<dbReference type="Gene3D" id="1.20.970.10">
    <property type="entry name" value="Transferase, Pyrimidine Nucleoside Phosphorylase, Chain C"/>
    <property type="match status" value="1"/>
</dbReference>
<dbReference type="Pfam" id="PF02885">
    <property type="entry name" value="Glycos_trans_3N"/>
    <property type="match status" value="1"/>
</dbReference>
<protein>
    <recommendedName>
        <fullName evidence="9">Anthranilate phosphoribosyltransferase</fullName>
        <ecNumber evidence="9">2.4.2.18</ecNumber>
    </recommendedName>
</protein>
<reference evidence="12 13" key="1">
    <citation type="submission" date="2019-10" db="EMBL/GenBank/DDBJ databases">
        <title>Nonomuraea sp. nov., isolated from Phyllanthus amarus.</title>
        <authorList>
            <person name="Klykleung N."/>
            <person name="Tanasupawat S."/>
        </authorList>
    </citation>
    <scope>NUCLEOTIDE SEQUENCE [LARGE SCALE GENOMIC DNA]</scope>
    <source>
        <strain evidence="12 13">CR1-09</strain>
    </source>
</reference>
<keyword evidence="9" id="KW-0479">Metal-binding</keyword>
<feature type="binding site" evidence="9">
    <location>
        <position position="231"/>
    </location>
    <ligand>
        <name>Mg(2+)</name>
        <dbReference type="ChEBI" id="CHEBI:18420"/>
        <label>2</label>
    </ligand>
</feature>
<feature type="binding site" evidence="9">
    <location>
        <position position="231"/>
    </location>
    <ligand>
        <name>Mg(2+)</name>
        <dbReference type="ChEBI" id="CHEBI:18420"/>
        <label>1</label>
    </ligand>
</feature>
<dbReference type="HAMAP" id="MF_00211">
    <property type="entry name" value="TrpD"/>
    <property type="match status" value="1"/>
</dbReference>
<dbReference type="PANTHER" id="PTHR43285">
    <property type="entry name" value="ANTHRANILATE PHOSPHORIBOSYLTRANSFERASE"/>
    <property type="match status" value="1"/>
</dbReference>
<feature type="binding site" evidence="9">
    <location>
        <position position="86"/>
    </location>
    <ligand>
        <name>5-phospho-alpha-D-ribose 1-diphosphate</name>
        <dbReference type="ChEBI" id="CHEBI:58017"/>
    </ligand>
</feature>
<dbReference type="EMBL" id="VDMA02000004">
    <property type="protein sequence ID" value="KAB8186167.1"/>
    <property type="molecule type" value="Genomic_DNA"/>
</dbReference>